<dbReference type="Proteomes" id="UP000241769">
    <property type="component" value="Unassembled WGS sequence"/>
</dbReference>
<reference evidence="2 3" key="1">
    <citation type="journal article" date="2018" name="Genome Biol. Evol.">
        <title>Multiple Roots of Fruiting Body Formation in Amoebozoa.</title>
        <authorList>
            <person name="Hillmann F."/>
            <person name="Forbes G."/>
            <person name="Novohradska S."/>
            <person name="Ferling I."/>
            <person name="Riege K."/>
            <person name="Groth M."/>
            <person name="Westermann M."/>
            <person name="Marz M."/>
            <person name="Spaller T."/>
            <person name="Winckler T."/>
            <person name="Schaap P."/>
            <person name="Glockner G."/>
        </authorList>
    </citation>
    <scope>NUCLEOTIDE SEQUENCE [LARGE SCALE GENOMIC DNA]</scope>
    <source>
        <strain evidence="2 3">Jena</strain>
    </source>
</reference>
<evidence type="ECO:0000313" key="3">
    <source>
        <dbReference type="Proteomes" id="UP000241769"/>
    </source>
</evidence>
<organism evidence="2 3">
    <name type="scientific">Planoprotostelium fungivorum</name>
    <dbReference type="NCBI Taxonomy" id="1890364"/>
    <lineage>
        <taxon>Eukaryota</taxon>
        <taxon>Amoebozoa</taxon>
        <taxon>Evosea</taxon>
        <taxon>Variosea</taxon>
        <taxon>Cavosteliida</taxon>
        <taxon>Cavosteliaceae</taxon>
        <taxon>Planoprotostelium</taxon>
    </lineage>
</organism>
<feature type="transmembrane region" description="Helical" evidence="1">
    <location>
        <begin position="96"/>
        <end position="112"/>
    </location>
</feature>
<comment type="caution">
    <text evidence="2">The sequence shown here is derived from an EMBL/GenBank/DDBJ whole genome shotgun (WGS) entry which is preliminary data.</text>
</comment>
<sequence>MSYKDDVDEAASNLIQTDYRQITVSPEPAAHPLVALSLVLLVPFRDLMSQTNRDFCSFESKMGSGERLIRGLIGQIFGGVPELAGSAFFIATSNTVILTLAVLLALSAVYIVDAKSTEKYPEPTLKSDNSTGDIIDKQWSVYKLFGLHLYFDKITETGYVSATVAGKDEGGKWAIQKDGVKAEFKIKGLDQLLEVTRTDGKFHIHVLYKILGKTLIDKTWTV</sequence>
<dbReference type="AlphaFoldDB" id="A0A2P6NSY7"/>
<accession>A0A2P6NSY7</accession>
<keyword evidence="1" id="KW-0472">Membrane</keyword>
<dbReference type="EMBL" id="MDYQ01000023">
    <property type="protein sequence ID" value="PRP87085.1"/>
    <property type="molecule type" value="Genomic_DNA"/>
</dbReference>
<evidence type="ECO:0000256" key="1">
    <source>
        <dbReference type="SAM" id="Phobius"/>
    </source>
</evidence>
<protein>
    <submittedName>
        <fullName evidence="2">Uncharacterized protein</fullName>
    </submittedName>
</protein>
<keyword evidence="3" id="KW-1185">Reference proteome</keyword>
<proteinExistence type="predicted"/>
<keyword evidence="1" id="KW-1133">Transmembrane helix</keyword>
<evidence type="ECO:0000313" key="2">
    <source>
        <dbReference type="EMBL" id="PRP87085.1"/>
    </source>
</evidence>
<dbReference type="InParanoid" id="A0A2P6NSY7"/>
<gene>
    <name evidence="2" type="ORF">PROFUN_04821</name>
</gene>
<keyword evidence="1" id="KW-0812">Transmembrane</keyword>
<name>A0A2P6NSY7_9EUKA</name>